<proteinExistence type="predicted"/>
<name>A0A3A8NWL2_9BACT</name>
<protein>
    <recommendedName>
        <fullName evidence="2">Cyclophilin-like domain-containing protein</fullName>
    </recommendedName>
</protein>
<dbReference type="AlphaFoldDB" id="A0A3A8NWL2"/>
<dbReference type="Pfam" id="PF18050">
    <property type="entry name" value="Cyclophil_like2"/>
    <property type="match status" value="1"/>
</dbReference>
<accession>A0A3A8NWL2</accession>
<gene>
    <name evidence="3" type="ORF">D7X12_01410</name>
</gene>
<feature type="domain" description="Cyclophilin-like" evidence="2">
    <location>
        <begin position="39"/>
        <end position="147"/>
    </location>
</feature>
<feature type="chain" id="PRO_5017369617" description="Cyclophilin-like domain-containing protein" evidence="1">
    <location>
        <begin position="25"/>
        <end position="150"/>
    </location>
</feature>
<dbReference type="OrthoDB" id="5298378at2"/>
<organism evidence="3 4">
    <name type="scientific">Corallococcus sicarius</name>
    <dbReference type="NCBI Taxonomy" id="2316726"/>
    <lineage>
        <taxon>Bacteria</taxon>
        <taxon>Pseudomonadati</taxon>
        <taxon>Myxococcota</taxon>
        <taxon>Myxococcia</taxon>
        <taxon>Myxococcales</taxon>
        <taxon>Cystobacterineae</taxon>
        <taxon>Myxococcaceae</taxon>
        <taxon>Corallococcus</taxon>
    </lineage>
</organism>
<dbReference type="InterPro" id="IPR041183">
    <property type="entry name" value="Cyclophilin-like"/>
</dbReference>
<dbReference type="Proteomes" id="UP000273405">
    <property type="component" value="Unassembled WGS sequence"/>
</dbReference>
<evidence type="ECO:0000313" key="4">
    <source>
        <dbReference type="Proteomes" id="UP000273405"/>
    </source>
</evidence>
<comment type="caution">
    <text evidence="3">The sequence shown here is derived from an EMBL/GenBank/DDBJ whole genome shotgun (WGS) entry which is preliminary data.</text>
</comment>
<keyword evidence="4" id="KW-1185">Reference proteome</keyword>
<evidence type="ECO:0000256" key="1">
    <source>
        <dbReference type="SAM" id="SignalP"/>
    </source>
</evidence>
<dbReference type="Gene3D" id="2.40.100.20">
    <property type="match status" value="1"/>
</dbReference>
<keyword evidence="1" id="KW-0732">Signal</keyword>
<evidence type="ECO:0000313" key="3">
    <source>
        <dbReference type="EMBL" id="RKH47889.1"/>
    </source>
</evidence>
<evidence type="ECO:0000259" key="2">
    <source>
        <dbReference type="Pfam" id="PF18050"/>
    </source>
</evidence>
<dbReference type="InterPro" id="IPR029000">
    <property type="entry name" value="Cyclophilin-like_dom_sf"/>
</dbReference>
<sequence>MARPVYRARAAVLALGLLSSAVHAQARAHVEEKPMKIRLTAGAKVLTGTLLDNATARDFAGLLPLTLTLTDYAATEKVSDLPRRLSTKGAPSGTTPSAGDIAYYAPWGNLALFHKGFSHSSGLIKLGTLDGGIEVLRAAGPLEVKVELMK</sequence>
<dbReference type="EMBL" id="RAWG01000005">
    <property type="protein sequence ID" value="RKH47889.1"/>
    <property type="molecule type" value="Genomic_DNA"/>
</dbReference>
<dbReference type="SUPFAM" id="SSF50891">
    <property type="entry name" value="Cyclophilin-like"/>
    <property type="match status" value="1"/>
</dbReference>
<feature type="signal peptide" evidence="1">
    <location>
        <begin position="1"/>
        <end position="24"/>
    </location>
</feature>
<reference evidence="4" key="1">
    <citation type="submission" date="2018-09" db="EMBL/GenBank/DDBJ databases">
        <authorList>
            <person name="Livingstone P.G."/>
            <person name="Whitworth D.E."/>
        </authorList>
    </citation>
    <scope>NUCLEOTIDE SEQUENCE [LARGE SCALE GENOMIC DNA]</scope>
    <source>
        <strain evidence="4">CA040B</strain>
    </source>
</reference>